<evidence type="ECO:0008006" key="3">
    <source>
        <dbReference type="Google" id="ProtNLM"/>
    </source>
</evidence>
<dbReference type="AlphaFoldDB" id="A0AA95NAX6"/>
<organism evidence="1 2">
    <name type="scientific">Paucibacter sediminis</name>
    <dbReference type="NCBI Taxonomy" id="3019553"/>
    <lineage>
        <taxon>Bacteria</taxon>
        <taxon>Pseudomonadati</taxon>
        <taxon>Pseudomonadota</taxon>
        <taxon>Betaproteobacteria</taxon>
        <taxon>Burkholderiales</taxon>
        <taxon>Sphaerotilaceae</taxon>
        <taxon>Roseateles</taxon>
    </lineage>
</organism>
<evidence type="ECO:0000313" key="2">
    <source>
        <dbReference type="Proteomes" id="UP001177769"/>
    </source>
</evidence>
<name>A0AA95NAX6_9BURK</name>
<accession>A0AA95NAX6</accession>
<evidence type="ECO:0000313" key="1">
    <source>
        <dbReference type="EMBL" id="WIT10735.1"/>
    </source>
</evidence>
<reference evidence="1" key="1">
    <citation type="submission" date="2023-01" db="EMBL/GenBank/DDBJ databases">
        <title>Whole genome sequence of Paucibacter sp. S2-9 isolated from pond sediment.</title>
        <authorList>
            <person name="Jung J.Y."/>
        </authorList>
    </citation>
    <scope>NUCLEOTIDE SEQUENCE</scope>
    <source>
        <strain evidence="1">S2-9</strain>
    </source>
</reference>
<dbReference type="KEGG" id="pais:PFX98_17695"/>
<dbReference type="Gene3D" id="2.60.120.10">
    <property type="entry name" value="Jelly Rolls"/>
    <property type="match status" value="1"/>
</dbReference>
<protein>
    <recommendedName>
        <fullName evidence="3">Cytoplasmic protein</fullName>
    </recommendedName>
</protein>
<gene>
    <name evidence="1" type="ORF">PFX98_17695</name>
</gene>
<dbReference type="Proteomes" id="UP001177769">
    <property type="component" value="Chromosome"/>
</dbReference>
<proteinExistence type="predicted"/>
<sequence length="140" mass="14927">MSENEFLAAVGNPDRRHALLAALSTLAAADAAQAQDAAAVQPRAYRVAFENEHLRVLEFNSRPGMGVCGSGMHSHPAHLTVLLSPAKVRVKLPSGQTMVGENKLGDVFWSEAETHEVENISGRNMRALLVELKSASAGKA</sequence>
<dbReference type="EMBL" id="CP116346">
    <property type="protein sequence ID" value="WIT10735.1"/>
    <property type="molecule type" value="Genomic_DNA"/>
</dbReference>
<dbReference type="RefSeq" id="WP_285231809.1">
    <property type="nucleotide sequence ID" value="NZ_CP116346.1"/>
</dbReference>
<keyword evidence="2" id="KW-1185">Reference proteome</keyword>
<dbReference type="InterPro" id="IPR014710">
    <property type="entry name" value="RmlC-like_jellyroll"/>
</dbReference>